<feature type="domain" description="Peptidase M14" evidence="10">
    <location>
        <begin position="306"/>
        <end position="599"/>
    </location>
</feature>
<keyword evidence="5" id="KW-0378">Hydrolase</keyword>
<evidence type="ECO:0000256" key="2">
    <source>
        <dbReference type="ARBA" id="ARBA00005988"/>
    </source>
</evidence>
<keyword evidence="4" id="KW-0479">Metal-binding</keyword>
<evidence type="ECO:0000259" key="10">
    <source>
        <dbReference type="PROSITE" id="PS52035"/>
    </source>
</evidence>
<evidence type="ECO:0000256" key="3">
    <source>
        <dbReference type="ARBA" id="ARBA00022670"/>
    </source>
</evidence>
<name>A0ABW1L198_9BACL</name>
<organism evidence="11 12">
    <name type="scientific">Paenisporosarcina macmurdoensis</name>
    <dbReference type="NCBI Taxonomy" id="212659"/>
    <lineage>
        <taxon>Bacteria</taxon>
        <taxon>Bacillati</taxon>
        <taxon>Bacillota</taxon>
        <taxon>Bacilli</taxon>
        <taxon>Bacillales</taxon>
        <taxon>Caryophanaceae</taxon>
        <taxon>Paenisporosarcina</taxon>
    </lineage>
</organism>
<evidence type="ECO:0000256" key="5">
    <source>
        <dbReference type="ARBA" id="ARBA00022801"/>
    </source>
</evidence>
<dbReference type="InterPro" id="IPR057246">
    <property type="entry name" value="CARBOXYPEPT_ZN_1"/>
</dbReference>
<dbReference type="InterPro" id="IPR000834">
    <property type="entry name" value="Peptidase_M14"/>
</dbReference>
<dbReference type="SMART" id="SM00631">
    <property type="entry name" value="Zn_pept"/>
    <property type="match status" value="1"/>
</dbReference>
<keyword evidence="6" id="KW-0862">Zinc</keyword>
<dbReference type="GO" id="GO:0004180">
    <property type="term" value="F:carboxypeptidase activity"/>
    <property type="evidence" value="ECO:0007669"/>
    <property type="project" value="UniProtKB-KW"/>
</dbReference>
<evidence type="ECO:0000313" key="12">
    <source>
        <dbReference type="Proteomes" id="UP001596170"/>
    </source>
</evidence>
<comment type="cofactor">
    <cofactor evidence="1">
        <name>Zn(2+)</name>
        <dbReference type="ChEBI" id="CHEBI:29105"/>
    </cofactor>
</comment>
<feature type="signal peptide" evidence="9">
    <location>
        <begin position="1"/>
        <end position="24"/>
    </location>
</feature>
<dbReference type="Proteomes" id="UP001596170">
    <property type="component" value="Unassembled WGS sequence"/>
</dbReference>
<dbReference type="PROSITE" id="PS00132">
    <property type="entry name" value="CARBOXYPEPT_ZN_1"/>
    <property type="match status" value="1"/>
</dbReference>
<dbReference type="Gene3D" id="3.40.630.10">
    <property type="entry name" value="Zn peptidases"/>
    <property type="match status" value="1"/>
</dbReference>
<keyword evidence="7" id="KW-0482">Metalloprotease</keyword>
<comment type="caution">
    <text evidence="11">The sequence shown here is derived from an EMBL/GenBank/DDBJ whole genome shotgun (WGS) entry which is preliminary data.</text>
</comment>
<keyword evidence="3" id="KW-0645">Protease</keyword>
<dbReference type="SUPFAM" id="SSF53187">
    <property type="entry name" value="Zn-dependent exopeptidases"/>
    <property type="match status" value="1"/>
</dbReference>
<keyword evidence="11" id="KW-0121">Carboxypeptidase</keyword>
<dbReference type="PANTHER" id="PTHR11705:SF143">
    <property type="entry name" value="SLL0236 PROTEIN"/>
    <property type="match status" value="1"/>
</dbReference>
<evidence type="ECO:0000313" key="11">
    <source>
        <dbReference type="EMBL" id="MFC6038005.1"/>
    </source>
</evidence>
<gene>
    <name evidence="11" type="ORF">ACFPYN_00930</name>
</gene>
<evidence type="ECO:0000256" key="8">
    <source>
        <dbReference type="PROSITE-ProRule" id="PRU01379"/>
    </source>
</evidence>
<comment type="similarity">
    <text evidence="2 8">Belongs to the peptidase M14 family.</text>
</comment>
<evidence type="ECO:0000256" key="9">
    <source>
        <dbReference type="SAM" id="SignalP"/>
    </source>
</evidence>
<proteinExistence type="inferred from homology"/>
<evidence type="ECO:0000256" key="4">
    <source>
        <dbReference type="ARBA" id="ARBA00022723"/>
    </source>
</evidence>
<dbReference type="RefSeq" id="WP_377732004.1">
    <property type="nucleotide sequence ID" value="NZ_JBHSRI010000002.1"/>
</dbReference>
<keyword evidence="12" id="KW-1185">Reference proteome</keyword>
<evidence type="ECO:0000256" key="1">
    <source>
        <dbReference type="ARBA" id="ARBA00001947"/>
    </source>
</evidence>
<protein>
    <submittedName>
        <fullName evidence="11">M14 family zinc carboxypeptidase</fullName>
    </submittedName>
</protein>
<dbReference type="Pfam" id="PF00246">
    <property type="entry name" value="Peptidase_M14"/>
    <property type="match status" value="1"/>
</dbReference>
<accession>A0ABW1L198</accession>
<sequence>MKRIFSTISFILMLMILLPGFANAETALITGKLLQEDVPYYAEGDLEKPVGSLKGINSLYQFSITPQAEWVNVQIGAKNFVISASMIQSAEETLPQITLNQVRSIDTLETFTIYSEANVASKVIVNAQLKQSLQTLSYEKGFFVVNVGGRKGFLKSSDALVKFAKPVMSIEVLQDIPLYEVKSRQRFQIGALKKGMIFKRTKQVANWHQIEMNGRVYQVEVSHTFPSAKAITLVAIPKVVYPAAVITEVNAPVINGAGQHIGTLKVGQTVRLANIRNNLGYIDFMGSLAYVSLKNVKHTNLVQPKKNISAREMSYWLQMYAGMYPEFTKLEVIGKSVEGRAIYALRVGNGKKEIIMDASLHAREHMTTNLLLEMIDSYSLHYLKKSTVAGFNVRQVLDQTSIWFVPMVNPDGVTLVQSGRYAVKNGDLATRINGSTNFARWKANVRGVDLNDNFDSGWSLINSAIKKPSYMGYRGPRVFSEPEAVALKNFVEKHNFKSYISYHTAGQVLYWFMFQQQAQLTRDIQYVNQLSAITGYTVMSPMYKRGSGASTDWFIQKTKNPAVTVEIGPYTGEKPVPHVYFDRVWKQNYKVGLHAANEAAKR</sequence>
<dbReference type="EMBL" id="JBHSRI010000002">
    <property type="protein sequence ID" value="MFC6038005.1"/>
    <property type="molecule type" value="Genomic_DNA"/>
</dbReference>
<reference evidence="12" key="1">
    <citation type="journal article" date="2019" name="Int. J. Syst. Evol. Microbiol.">
        <title>The Global Catalogue of Microorganisms (GCM) 10K type strain sequencing project: providing services to taxonomists for standard genome sequencing and annotation.</title>
        <authorList>
            <consortium name="The Broad Institute Genomics Platform"/>
            <consortium name="The Broad Institute Genome Sequencing Center for Infectious Disease"/>
            <person name="Wu L."/>
            <person name="Ma J."/>
        </authorList>
    </citation>
    <scope>NUCLEOTIDE SEQUENCE [LARGE SCALE GENOMIC DNA]</scope>
    <source>
        <strain evidence="12">CCUG 54527</strain>
    </source>
</reference>
<dbReference type="PRINTS" id="PR00765">
    <property type="entry name" value="CRBOXYPTASEA"/>
</dbReference>
<feature type="chain" id="PRO_5047422065" evidence="9">
    <location>
        <begin position="25"/>
        <end position="602"/>
    </location>
</feature>
<dbReference type="PANTHER" id="PTHR11705">
    <property type="entry name" value="PROTEASE FAMILY M14 CARBOXYPEPTIDASE A,B"/>
    <property type="match status" value="1"/>
</dbReference>
<dbReference type="PROSITE" id="PS52035">
    <property type="entry name" value="PEPTIDASE_M14"/>
    <property type="match status" value="1"/>
</dbReference>
<keyword evidence="9" id="KW-0732">Signal</keyword>
<evidence type="ECO:0000256" key="6">
    <source>
        <dbReference type="ARBA" id="ARBA00022833"/>
    </source>
</evidence>
<evidence type="ECO:0000256" key="7">
    <source>
        <dbReference type="ARBA" id="ARBA00023049"/>
    </source>
</evidence>
<feature type="active site" description="Proton donor/acceptor" evidence="8">
    <location>
        <position position="566"/>
    </location>
</feature>